<dbReference type="GO" id="GO:0003676">
    <property type="term" value="F:nucleic acid binding"/>
    <property type="evidence" value="ECO:0007669"/>
    <property type="project" value="InterPro"/>
</dbReference>
<proteinExistence type="predicted"/>
<dbReference type="Proteomes" id="UP000247612">
    <property type="component" value="Unassembled WGS sequence"/>
</dbReference>
<dbReference type="AlphaFoldDB" id="A0A318LIB3"/>
<dbReference type="GO" id="GO:0008270">
    <property type="term" value="F:zinc ion binding"/>
    <property type="evidence" value="ECO:0007669"/>
    <property type="project" value="InterPro"/>
</dbReference>
<evidence type="ECO:0000256" key="2">
    <source>
        <dbReference type="ARBA" id="ARBA00022801"/>
    </source>
</evidence>
<feature type="domain" description="HIRAN" evidence="3">
    <location>
        <begin position="6"/>
        <end position="57"/>
    </location>
</feature>
<protein>
    <recommendedName>
        <fullName evidence="3">HIRAN domain-containing protein</fullName>
    </recommendedName>
</protein>
<dbReference type="RefSeq" id="WP_181416051.1">
    <property type="nucleotide sequence ID" value="NZ_CABKRQ010000001.1"/>
</dbReference>
<evidence type="ECO:0000313" key="4">
    <source>
        <dbReference type="EMBL" id="PXX81407.1"/>
    </source>
</evidence>
<dbReference type="STRING" id="1034346.GCA_000313565_00011"/>
<reference evidence="4 5" key="1">
    <citation type="submission" date="2018-05" db="EMBL/GenBank/DDBJ databases">
        <title>Genomic Encyclopedia of Type Strains, Phase IV (KMG-IV): sequencing the most valuable type-strain genomes for metagenomic binning, comparative biology and taxonomic classification.</title>
        <authorList>
            <person name="Goeker M."/>
        </authorList>
    </citation>
    <scope>NUCLEOTIDE SEQUENCE [LARGE SCALE GENOMIC DNA]</scope>
    <source>
        <strain evidence="4 5">JC118</strain>
    </source>
</reference>
<evidence type="ECO:0000256" key="1">
    <source>
        <dbReference type="ARBA" id="ARBA00022723"/>
    </source>
</evidence>
<keyword evidence="5" id="KW-1185">Reference proteome</keyword>
<name>A0A318LIB3_9FIRM</name>
<evidence type="ECO:0000313" key="5">
    <source>
        <dbReference type="Proteomes" id="UP000247612"/>
    </source>
</evidence>
<dbReference type="Pfam" id="PF08797">
    <property type="entry name" value="HIRAN"/>
    <property type="match status" value="1"/>
</dbReference>
<keyword evidence="1" id="KW-0479">Metal-binding</keyword>
<accession>A0A318LIB3</accession>
<dbReference type="InterPro" id="IPR014905">
    <property type="entry name" value="HIRAN"/>
</dbReference>
<organism evidence="4 5">
    <name type="scientific">Dielma fastidiosa</name>
    <dbReference type="NCBI Taxonomy" id="1034346"/>
    <lineage>
        <taxon>Bacteria</taxon>
        <taxon>Bacillati</taxon>
        <taxon>Bacillota</taxon>
        <taxon>Erysipelotrichia</taxon>
        <taxon>Erysipelotrichales</taxon>
        <taxon>Erysipelotrichaceae</taxon>
        <taxon>Dielma</taxon>
    </lineage>
</organism>
<dbReference type="GeneID" id="94442180"/>
<dbReference type="EMBL" id="QJKH01000001">
    <property type="protein sequence ID" value="PXX81407.1"/>
    <property type="molecule type" value="Genomic_DNA"/>
</dbReference>
<sequence>MMRALTIAGCNYYFGPEAFCVGQRLRLMKDTDNAFDDEAICVMNDTGVVLGHVANSIHTVARGTYSAGRIYDLIAEKQYVKVLYVIDKYIIAGLEEGGDQLEASAEIFTEMVNYEMLSNH</sequence>
<keyword evidence="2" id="KW-0378">Hydrolase</keyword>
<dbReference type="Gene3D" id="3.30.70.2330">
    <property type="match status" value="1"/>
</dbReference>
<dbReference type="GO" id="GO:0016818">
    <property type="term" value="F:hydrolase activity, acting on acid anhydrides, in phosphorus-containing anhydrides"/>
    <property type="evidence" value="ECO:0007669"/>
    <property type="project" value="InterPro"/>
</dbReference>
<evidence type="ECO:0000259" key="3">
    <source>
        <dbReference type="Pfam" id="PF08797"/>
    </source>
</evidence>
<gene>
    <name evidence="4" type="ORF">DES51_10111</name>
</gene>
<comment type="caution">
    <text evidence="4">The sequence shown here is derived from an EMBL/GenBank/DDBJ whole genome shotgun (WGS) entry which is preliminary data.</text>
</comment>